<dbReference type="Proteomes" id="UP000198744">
    <property type="component" value="Unassembled WGS sequence"/>
</dbReference>
<keyword evidence="6" id="KW-1278">Translocase</keyword>
<dbReference type="EC" id="7.1.1.-" evidence="6"/>
<keyword evidence="2 6" id="KW-0479">Metal-binding</keyword>
<dbReference type="InterPro" id="IPR017900">
    <property type="entry name" value="4Fe4S_Fe_S_CS"/>
</dbReference>
<keyword evidence="4 6" id="KW-0408">Iron</keyword>
<comment type="similarity">
    <text evidence="6">Belongs to the complex I 23 kDa subunit family.</text>
</comment>
<organism evidence="8 9">
    <name type="scientific">Syntrophus gentianae</name>
    <dbReference type="NCBI Taxonomy" id="43775"/>
    <lineage>
        <taxon>Bacteria</taxon>
        <taxon>Pseudomonadati</taxon>
        <taxon>Thermodesulfobacteriota</taxon>
        <taxon>Syntrophia</taxon>
        <taxon>Syntrophales</taxon>
        <taxon>Syntrophaceae</taxon>
        <taxon>Syntrophus</taxon>
    </lineage>
</organism>
<keyword evidence="1 6" id="KW-0004">4Fe-4S</keyword>
<dbReference type="InterPro" id="IPR010226">
    <property type="entry name" value="NADH_quinone_OxRdtase_chainI"/>
</dbReference>
<evidence type="ECO:0000259" key="7">
    <source>
        <dbReference type="PROSITE" id="PS51379"/>
    </source>
</evidence>
<keyword evidence="6" id="KW-0520">NAD</keyword>
<comment type="cofactor">
    <cofactor evidence="6">
        <name>[4Fe-4S] cluster</name>
        <dbReference type="ChEBI" id="CHEBI:49883"/>
    </cofactor>
    <text evidence="6">Binds 2 [4Fe-4S] clusters per subunit.</text>
</comment>
<comment type="function">
    <text evidence="6">NDH-1 shuttles electrons from NADH, via FMN and iron-sulfur (Fe-S) centers, to quinones in the respiratory chain. The immediate electron acceptor for the enzyme in this species is believed to be ubiquinone. Couples the redox reaction to proton translocation (for every two electrons transferred, four hydrogen ions are translocated across the cytoplasmic membrane), and thus conserves the redox energy in a proton gradient.</text>
</comment>
<comment type="subunit">
    <text evidence="6">NDH-1 is composed of 14 different subunits. Subunits NuoA, H, J, K, L, M, N constitute the membrane sector of the complex.</text>
</comment>
<feature type="binding site" evidence="6">
    <location>
        <position position="55"/>
    </location>
    <ligand>
        <name>[4Fe-4S] cluster</name>
        <dbReference type="ChEBI" id="CHEBI:49883"/>
        <label>1</label>
    </ligand>
</feature>
<dbReference type="AlphaFoldDB" id="A0A1H7ZLM7"/>
<feature type="binding site" evidence="6">
    <location>
        <position position="52"/>
    </location>
    <ligand>
        <name>[4Fe-4S] cluster</name>
        <dbReference type="ChEBI" id="CHEBI:49883"/>
        <label>1</label>
    </ligand>
</feature>
<dbReference type="GO" id="GO:0005506">
    <property type="term" value="F:iron ion binding"/>
    <property type="evidence" value="ECO:0007669"/>
    <property type="project" value="UniProtKB-UniRule"/>
</dbReference>
<dbReference type="RefSeq" id="WP_093884246.1">
    <property type="nucleotide sequence ID" value="NZ_FOBS01000024.1"/>
</dbReference>
<evidence type="ECO:0000256" key="6">
    <source>
        <dbReference type="HAMAP-Rule" id="MF_01351"/>
    </source>
</evidence>
<dbReference type="NCBIfam" id="NF004538">
    <property type="entry name" value="PRK05888.1-4"/>
    <property type="match status" value="1"/>
</dbReference>
<dbReference type="PANTHER" id="PTHR10849">
    <property type="entry name" value="NADH DEHYDROGENASE UBIQUINONE IRON-SULFUR PROTEIN 8, MITOCHONDRIAL"/>
    <property type="match status" value="1"/>
</dbReference>
<feature type="binding site" evidence="6">
    <location>
        <position position="97"/>
    </location>
    <ligand>
        <name>[4Fe-4S] cluster</name>
        <dbReference type="ChEBI" id="CHEBI:49883"/>
        <label>2</label>
    </ligand>
</feature>
<dbReference type="GO" id="GO:0048038">
    <property type="term" value="F:quinone binding"/>
    <property type="evidence" value="ECO:0007669"/>
    <property type="project" value="UniProtKB-KW"/>
</dbReference>
<comment type="catalytic activity">
    <reaction evidence="6">
        <text>a quinone + NADH + 5 H(+)(in) = a quinol + NAD(+) + 4 H(+)(out)</text>
        <dbReference type="Rhea" id="RHEA:57888"/>
        <dbReference type="ChEBI" id="CHEBI:15378"/>
        <dbReference type="ChEBI" id="CHEBI:24646"/>
        <dbReference type="ChEBI" id="CHEBI:57540"/>
        <dbReference type="ChEBI" id="CHEBI:57945"/>
        <dbReference type="ChEBI" id="CHEBI:132124"/>
    </reaction>
</comment>
<protein>
    <recommendedName>
        <fullName evidence="6">NADH-quinone oxidoreductase subunit I</fullName>
        <ecNumber evidence="6">7.1.1.-</ecNumber>
    </recommendedName>
    <alternativeName>
        <fullName evidence="6">NADH dehydrogenase I subunit I</fullName>
    </alternativeName>
    <alternativeName>
        <fullName evidence="6">NDH-1 subunit I</fullName>
    </alternativeName>
</protein>
<dbReference type="GO" id="GO:0050136">
    <property type="term" value="F:NADH dehydrogenase (quinone) (non-electrogenic) activity"/>
    <property type="evidence" value="ECO:0007669"/>
    <property type="project" value="UniProtKB-UniRule"/>
</dbReference>
<evidence type="ECO:0000313" key="9">
    <source>
        <dbReference type="Proteomes" id="UP000198744"/>
    </source>
</evidence>
<dbReference type="InterPro" id="IPR017896">
    <property type="entry name" value="4Fe4S_Fe-S-bd"/>
</dbReference>
<dbReference type="EMBL" id="FOBS01000024">
    <property type="protein sequence ID" value="SEM58357.1"/>
    <property type="molecule type" value="Genomic_DNA"/>
</dbReference>
<keyword evidence="3" id="KW-0677">Repeat</keyword>
<feature type="domain" description="4Fe-4S ferredoxin-type" evidence="7">
    <location>
        <begin position="82"/>
        <end position="111"/>
    </location>
</feature>
<reference evidence="8 9" key="1">
    <citation type="submission" date="2016-10" db="EMBL/GenBank/DDBJ databases">
        <authorList>
            <person name="de Groot N.N."/>
        </authorList>
    </citation>
    <scope>NUCLEOTIDE SEQUENCE [LARGE SCALE GENOMIC DNA]</scope>
    <source>
        <strain evidence="8 9">DSM 8423</strain>
    </source>
</reference>
<feature type="domain" description="4Fe-4S ferredoxin-type" evidence="7">
    <location>
        <begin position="41"/>
        <end position="72"/>
    </location>
</feature>
<dbReference type="GO" id="GO:0005886">
    <property type="term" value="C:plasma membrane"/>
    <property type="evidence" value="ECO:0007669"/>
    <property type="project" value="UniProtKB-SubCell"/>
</dbReference>
<keyword evidence="6" id="KW-0472">Membrane</keyword>
<dbReference type="OrthoDB" id="9808559at2"/>
<dbReference type="PROSITE" id="PS51379">
    <property type="entry name" value="4FE4S_FER_2"/>
    <property type="match status" value="2"/>
</dbReference>
<dbReference type="STRING" id="43775.SAMN04489760_12420"/>
<name>A0A1H7ZLM7_9BACT</name>
<comment type="subcellular location">
    <subcellularLocation>
        <location evidence="6">Cell membrane</location>
        <topology evidence="6">Peripheral membrane protein</topology>
    </subcellularLocation>
</comment>
<keyword evidence="9" id="KW-1185">Reference proteome</keyword>
<keyword evidence="6" id="KW-0830">Ubiquinone</keyword>
<evidence type="ECO:0000256" key="3">
    <source>
        <dbReference type="ARBA" id="ARBA00022737"/>
    </source>
</evidence>
<feature type="binding site" evidence="6">
    <location>
        <position position="62"/>
    </location>
    <ligand>
        <name>[4Fe-4S] cluster</name>
        <dbReference type="ChEBI" id="CHEBI:49883"/>
        <label>2</label>
    </ligand>
</feature>
<evidence type="ECO:0000256" key="5">
    <source>
        <dbReference type="ARBA" id="ARBA00023014"/>
    </source>
</evidence>
<dbReference type="PROSITE" id="PS00198">
    <property type="entry name" value="4FE4S_FER_1"/>
    <property type="match status" value="1"/>
</dbReference>
<accession>A0A1H7ZLM7</accession>
<evidence type="ECO:0000256" key="2">
    <source>
        <dbReference type="ARBA" id="ARBA00022723"/>
    </source>
</evidence>
<sequence length="138" mass="15639">MIKALAKGMALTFKTLFRPRITLRYPEEKRVMYERWRGCPYLPTGEDGRELCVACGICAKGCPAQAIRVEGGKREDNSRYPVIFEVDLGRCIFCGFCAESCPKNAIRLGQAYELATEDREKLVLTKEDLLHQGEKETT</sequence>
<dbReference type="GO" id="GO:0051539">
    <property type="term" value="F:4 iron, 4 sulfur cluster binding"/>
    <property type="evidence" value="ECO:0007669"/>
    <property type="project" value="UniProtKB-KW"/>
</dbReference>
<dbReference type="NCBIfam" id="TIGR01971">
    <property type="entry name" value="NuoI"/>
    <property type="match status" value="1"/>
</dbReference>
<dbReference type="Pfam" id="PF12838">
    <property type="entry name" value="Fer4_7"/>
    <property type="match status" value="1"/>
</dbReference>
<keyword evidence="5 6" id="KW-0411">Iron-sulfur</keyword>
<evidence type="ECO:0000256" key="4">
    <source>
        <dbReference type="ARBA" id="ARBA00023004"/>
    </source>
</evidence>
<evidence type="ECO:0000313" key="8">
    <source>
        <dbReference type="EMBL" id="SEM58357.1"/>
    </source>
</evidence>
<proteinExistence type="inferred from homology"/>
<feature type="binding site" evidence="6">
    <location>
        <position position="58"/>
    </location>
    <ligand>
        <name>[4Fe-4S] cluster</name>
        <dbReference type="ChEBI" id="CHEBI:49883"/>
        <label>1</label>
    </ligand>
</feature>
<dbReference type="HAMAP" id="MF_01351">
    <property type="entry name" value="NDH1_NuoI"/>
    <property type="match status" value="1"/>
</dbReference>
<dbReference type="SUPFAM" id="SSF54862">
    <property type="entry name" value="4Fe-4S ferredoxins"/>
    <property type="match status" value="1"/>
</dbReference>
<dbReference type="Gene3D" id="3.30.70.3270">
    <property type="match status" value="1"/>
</dbReference>
<feature type="binding site" evidence="6">
    <location>
        <position position="101"/>
    </location>
    <ligand>
        <name>[4Fe-4S] cluster</name>
        <dbReference type="ChEBI" id="CHEBI:49883"/>
        <label>1</label>
    </ligand>
</feature>
<keyword evidence="6" id="KW-0874">Quinone</keyword>
<keyword evidence="6" id="KW-1003">Cell membrane</keyword>
<gene>
    <name evidence="6" type="primary">nuoI</name>
    <name evidence="8" type="ORF">SAMN04489760_12420</name>
</gene>
<evidence type="ECO:0000256" key="1">
    <source>
        <dbReference type="ARBA" id="ARBA00022485"/>
    </source>
</evidence>
<feature type="binding site" evidence="6">
    <location>
        <position position="91"/>
    </location>
    <ligand>
        <name>[4Fe-4S] cluster</name>
        <dbReference type="ChEBI" id="CHEBI:49883"/>
        <label>2</label>
    </ligand>
</feature>
<feature type="binding site" evidence="6">
    <location>
        <position position="94"/>
    </location>
    <ligand>
        <name>[4Fe-4S] cluster</name>
        <dbReference type="ChEBI" id="CHEBI:49883"/>
        <label>2</label>
    </ligand>
</feature>